<evidence type="ECO:0000313" key="2">
    <source>
        <dbReference type="Proteomes" id="UP000015453"/>
    </source>
</evidence>
<keyword evidence="2" id="KW-1185">Reference proteome</keyword>
<gene>
    <name evidence="1" type="ORF">M569_14386</name>
</gene>
<accession>S8DLK8</accession>
<comment type="caution">
    <text evidence="1">The sequence shown here is derived from an EMBL/GenBank/DDBJ whole genome shotgun (WGS) entry which is preliminary data.</text>
</comment>
<sequence length="81" mass="9119">MKNVELMMESIPLAVFELPEVRDASPSIPATFIASASLHTQMHQKKNGGFETKEGAMQNLTSDKMVIENGSRHQRLKNYEE</sequence>
<evidence type="ECO:0000313" key="1">
    <source>
        <dbReference type="EMBL" id="EPS60417.1"/>
    </source>
</evidence>
<organism evidence="1 2">
    <name type="scientific">Genlisea aurea</name>
    <dbReference type="NCBI Taxonomy" id="192259"/>
    <lineage>
        <taxon>Eukaryota</taxon>
        <taxon>Viridiplantae</taxon>
        <taxon>Streptophyta</taxon>
        <taxon>Embryophyta</taxon>
        <taxon>Tracheophyta</taxon>
        <taxon>Spermatophyta</taxon>
        <taxon>Magnoliopsida</taxon>
        <taxon>eudicotyledons</taxon>
        <taxon>Gunneridae</taxon>
        <taxon>Pentapetalae</taxon>
        <taxon>asterids</taxon>
        <taxon>lamiids</taxon>
        <taxon>Lamiales</taxon>
        <taxon>Lentibulariaceae</taxon>
        <taxon>Genlisea</taxon>
    </lineage>
</organism>
<protein>
    <submittedName>
        <fullName evidence="1">Uncharacterized protein</fullName>
    </submittedName>
</protein>
<dbReference type="EMBL" id="AUSU01007586">
    <property type="protein sequence ID" value="EPS60417.1"/>
    <property type="molecule type" value="Genomic_DNA"/>
</dbReference>
<dbReference type="AlphaFoldDB" id="S8DLK8"/>
<name>S8DLK8_9LAMI</name>
<reference evidence="1 2" key="1">
    <citation type="journal article" date="2013" name="BMC Genomics">
        <title>The miniature genome of a carnivorous plant Genlisea aurea contains a low number of genes and short non-coding sequences.</title>
        <authorList>
            <person name="Leushkin E.V."/>
            <person name="Sutormin R.A."/>
            <person name="Nabieva E.R."/>
            <person name="Penin A.A."/>
            <person name="Kondrashov A.S."/>
            <person name="Logacheva M.D."/>
        </authorList>
    </citation>
    <scope>NUCLEOTIDE SEQUENCE [LARGE SCALE GENOMIC DNA]</scope>
</reference>
<dbReference type="Proteomes" id="UP000015453">
    <property type="component" value="Unassembled WGS sequence"/>
</dbReference>
<proteinExistence type="predicted"/>